<gene>
    <name evidence="2" type="ORF">DMAD_09690</name>
</gene>
<reference evidence="2 3" key="1">
    <citation type="submission" date="2024-02" db="EMBL/GenBank/DDBJ databases">
        <title>A chromosome-level genome assembly of Drosophila madeirensis, a fruit fly species endemic to Madeira island.</title>
        <authorList>
            <person name="Tomihara K."/>
            <person name="Llopart A."/>
            <person name="Yamamoto D."/>
        </authorList>
    </citation>
    <scope>NUCLEOTIDE SEQUENCE [LARGE SCALE GENOMIC DNA]</scope>
    <source>
        <strain evidence="2 3">RF1</strain>
    </source>
</reference>
<proteinExistence type="predicted"/>
<dbReference type="AlphaFoldDB" id="A0AAU9EZT7"/>
<evidence type="ECO:0000313" key="3">
    <source>
        <dbReference type="Proteomes" id="UP001500889"/>
    </source>
</evidence>
<feature type="coiled-coil region" evidence="1">
    <location>
        <begin position="298"/>
        <end position="353"/>
    </location>
</feature>
<feature type="coiled-coil region" evidence="1">
    <location>
        <begin position="198"/>
        <end position="274"/>
    </location>
</feature>
<keyword evidence="1" id="KW-0175">Coiled coil</keyword>
<evidence type="ECO:0000313" key="2">
    <source>
        <dbReference type="EMBL" id="BFF91395.1"/>
    </source>
</evidence>
<sequence>MTQGPNGFKLPSGAFDISKDVERLMGSTNEDLAKFREQVKHLMDNVGEVVAENQQLRQELARHKLADTRKTGGVEEIQQRAQMTEDALANALKQIDLLCKERCSLKSIQECSQRTIDNMEQELKNYRRQLNEPGEDQIAKKYAKAVKMLEEKIARQKEDLLTQGEMIKILHEHKQRNGMQIEEMQAKLQKNELCSVTMNEHSTEISNLKKHVQDYEQRLQHTQQLLRESNKRENAAMKKVQEALSLSESAVREKAEAEKRSEAIKEEMDQLANNLGVILREEGKRVDIEVATLRSMQREKLKQDKAEHMADMQALQTRYNRLEKKYNEVVDQYDKIDAELEETRSRLSELKHIDQKQKSSELRINESRLKDYMEHHRHKTAEYKETVKDLTIRFQAEVRRLMDMNSELKAELKILKGEGGRGNTI</sequence>
<protein>
    <submittedName>
        <fullName evidence="2">Tropomyosin-2</fullName>
    </submittedName>
</protein>
<dbReference type="EMBL" id="AP029263">
    <property type="protein sequence ID" value="BFF91395.1"/>
    <property type="molecule type" value="Genomic_DNA"/>
</dbReference>
<dbReference type="Proteomes" id="UP001500889">
    <property type="component" value="Chromosome O"/>
</dbReference>
<accession>A0AAU9EZT7</accession>
<keyword evidence="3" id="KW-1185">Reference proteome</keyword>
<name>A0AAU9EZT7_DROMD</name>
<evidence type="ECO:0000256" key="1">
    <source>
        <dbReference type="SAM" id="Coils"/>
    </source>
</evidence>
<feature type="coiled-coil region" evidence="1">
    <location>
        <begin position="39"/>
        <end position="159"/>
    </location>
</feature>
<organism evidence="2 3">
    <name type="scientific">Drosophila madeirensis</name>
    <name type="common">Fruit fly</name>
    <dbReference type="NCBI Taxonomy" id="30013"/>
    <lineage>
        <taxon>Eukaryota</taxon>
        <taxon>Metazoa</taxon>
        <taxon>Ecdysozoa</taxon>
        <taxon>Arthropoda</taxon>
        <taxon>Hexapoda</taxon>
        <taxon>Insecta</taxon>
        <taxon>Pterygota</taxon>
        <taxon>Neoptera</taxon>
        <taxon>Endopterygota</taxon>
        <taxon>Diptera</taxon>
        <taxon>Brachycera</taxon>
        <taxon>Muscomorpha</taxon>
        <taxon>Ephydroidea</taxon>
        <taxon>Drosophilidae</taxon>
        <taxon>Drosophila</taxon>
        <taxon>Sophophora</taxon>
    </lineage>
</organism>